<organism evidence="1">
    <name type="scientific">Ixodes ricinus</name>
    <name type="common">Common tick</name>
    <name type="synonym">Acarus ricinus</name>
    <dbReference type="NCBI Taxonomy" id="34613"/>
    <lineage>
        <taxon>Eukaryota</taxon>
        <taxon>Metazoa</taxon>
        <taxon>Ecdysozoa</taxon>
        <taxon>Arthropoda</taxon>
        <taxon>Chelicerata</taxon>
        <taxon>Arachnida</taxon>
        <taxon>Acari</taxon>
        <taxon>Parasitiformes</taxon>
        <taxon>Ixodida</taxon>
        <taxon>Ixodoidea</taxon>
        <taxon>Ixodidae</taxon>
        <taxon>Ixodinae</taxon>
        <taxon>Ixodes</taxon>
    </lineage>
</organism>
<dbReference type="PANTHER" id="PTHR33198">
    <property type="entry name" value="ANK_REP_REGION DOMAIN-CONTAINING PROTEIN-RELATED"/>
    <property type="match status" value="1"/>
</dbReference>
<proteinExistence type="predicted"/>
<accession>A0A6B0V865</accession>
<dbReference type="EMBL" id="GIFC01015891">
    <property type="protein sequence ID" value="MXU97974.1"/>
    <property type="molecule type" value="Transcribed_RNA"/>
</dbReference>
<reference evidence="1" key="1">
    <citation type="submission" date="2019-12" db="EMBL/GenBank/DDBJ databases">
        <title>An insight into the sialome of adult female Ixodes ricinus ticks feeding for 6 days.</title>
        <authorList>
            <person name="Perner J."/>
            <person name="Ribeiro J.M.C."/>
        </authorList>
    </citation>
    <scope>NUCLEOTIDE SEQUENCE</scope>
    <source>
        <strain evidence="1">Semi-engorged</strain>
        <tissue evidence="1">Salivary glands</tissue>
    </source>
</reference>
<dbReference type="PANTHER" id="PTHR33198:SF20">
    <property type="entry name" value="RETROTRANSPOSON GAG DOMAIN-CONTAINING PROTEIN"/>
    <property type="match status" value="1"/>
</dbReference>
<evidence type="ECO:0000313" key="1">
    <source>
        <dbReference type="EMBL" id="MXU97974.1"/>
    </source>
</evidence>
<sequence>MDFVKPPGPLSTTGEISKNWRIFKQRFELFLTASEPSDKPRPKSSKAALLLSIAGEEAIEIFNTFNFAEDESNADYATVVKKFEEYCAAQHNEVHERYVFRNKVQAPGEPFEHFLRELKKQARLCNFDAQMDSMIRDQIVYGTNDDKVQQKLLRDNSLTLQKAEQVCKAAEVSEAHKKIWAGEQKQVDPIHKTSASYDKKQPKLFNCGKCGRTHAPRSCPAFGLTCKKCQKQNHFAKCCRTSTQVGELQDSEDDFEVLDVSSRGAMNQRDWIVQARVKNLSVELKVDTGAQANLLPFGT</sequence>
<dbReference type="AlphaFoldDB" id="A0A6B0V865"/>
<name>A0A6B0V865_IXORI</name>
<protein>
    <submittedName>
        <fullName evidence="1">Putative tick transposon</fullName>
    </submittedName>
</protein>